<comment type="caution">
    <text evidence="3">The sequence shown here is derived from an EMBL/GenBank/DDBJ whole genome shotgun (WGS) entry which is preliminary data.</text>
</comment>
<evidence type="ECO:0000256" key="1">
    <source>
        <dbReference type="SAM" id="MobiDB-lite"/>
    </source>
</evidence>
<dbReference type="EMBL" id="JAUJEB010000008">
    <property type="protein sequence ID" value="MDN5216388.1"/>
    <property type="molecule type" value="Genomic_DNA"/>
</dbReference>
<dbReference type="Gene3D" id="2.180.10.10">
    <property type="entry name" value="RHS repeat-associated core"/>
    <property type="match status" value="2"/>
</dbReference>
<dbReference type="InterPro" id="IPR022385">
    <property type="entry name" value="Rhs_assc_core"/>
</dbReference>
<feature type="compositionally biased region" description="Polar residues" evidence="1">
    <location>
        <begin position="1322"/>
        <end position="1333"/>
    </location>
</feature>
<keyword evidence="4" id="KW-1185">Reference proteome</keyword>
<name>A0ABT8LF26_9BACT</name>
<proteinExistence type="predicted"/>
<protein>
    <submittedName>
        <fullName evidence="3">DUF6443 domain-containing protein</fullName>
    </submittedName>
</protein>
<gene>
    <name evidence="3" type="ORF">QQ020_30245</name>
</gene>
<dbReference type="RefSeq" id="WP_346761724.1">
    <property type="nucleotide sequence ID" value="NZ_JAUJEB010000008.1"/>
</dbReference>
<reference evidence="3" key="1">
    <citation type="submission" date="2023-06" db="EMBL/GenBank/DDBJ databases">
        <title>Genomic of Agaribacillus aureum.</title>
        <authorList>
            <person name="Wang G."/>
        </authorList>
    </citation>
    <scope>NUCLEOTIDE SEQUENCE</scope>
    <source>
        <strain evidence="3">BMA12</strain>
    </source>
</reference>
<feature type="region of interest" description="Disordered" evidence="1">
    <location>
        <begin position="1315"/>
        <end position="1342"/>
    </location>
</feature>
<evidence type="ECO:0000313" key="3">
    <source>
        <dbReference type="EMBL" id="MDN5216388.1"/>
    </source>
</evidence>
<sequence length="1455" mass="162930">MYKISKKMTLKLSNSIGYLLGITLLLLVNPTSYSQSLPVNVTITTGYDPGNNYIEAIESIRILPDFHVPSGSTFTARVRPKNEYLPTDPQDVNFVKAETILVTGKTTKAAVAGLKVEEKSVGFEYYDGLGRLMQTVAVKQSPSFEDIIVPFEYDAFGRRKKEYLPYIGNIPDGTFRANSITEQDAFYNPAVHGSFHDGVKTDNDPFSEKAFEASFLNRVSQEAAPGAAWQLNNKAMKYDYLTNLNGTVAGRERVILWGITNNLPDNLQFYASGSLLINVTTDEEGHEVREFIDKRGRTVLKKVQEAASAQINNDSHYLLTYYIYDDIGDLRFVLPPEATARLASEYTGQTALNKQNFLNRWAFQYQYDGLRRMIERRVPGAEPVYMIYDKRDRLVLTQDGNQRNSSVTSGKEWVFNKYDELNRVIMTGIYTHGSIIDRSAMQVLVNNETDQYETYNGNTGNHGYSNIVFPTTGLDIDAVTYYDKYDFVTDLTWSGYNATTAGVLSPVQGQQTGSLTKILGSSTYLKNAVYYDDKYREVEAITKNHINGKDIVKNTYDFSGRLISSQRVHSGGPEDVTTLEEYTYDHASRRQEVYHTINTGPRTLLASSSYNELGELIEKNLHSSNNGSSFLQSVDYRYNVRGWLTHINNSALSNDGTYNNDANDLFGMELIYNQATININGTNSTPQYNGNISAIKWKTDVQSGTPVERVYGYTYDPVNRLKTAKYAAKSGANWTGEAGFHDVENLGYDKNGNISTLKRYANLSGTRGTIDNLSYAYTNGNQLQNVQDTNGTDEGFKDGVSLTTEYAYDDNGNLIYDLNKNITAIRYNYLNLPREVEFSSGQKIIFTYDAAGIKLKKEVKNSDGSNIGQTDYINGFHNENGALSFLATGEGRAIKNGTDFEYDYFLTDHQGNNRLSFGWLKEKDVFKATMETENNTEESTNFVKLNTRVTSLANNHTATYEVEGTANEAARLNGFDNTAIGPGIVLENVVAGDRVSAEVFTRYSQSTSSNATVAGTMFSLVTSAFGIVNSGETAGLYAHFNNNWAATLGTITSNGSTEPKAYLNYIIFRDDLSGVPQFGFIPVTTAATTDFEKLSFEIDIPYNGDMYIYVANESNEQNLFVWFDDLKVVHQKSNWRMEVTSADDYYPFGLQMAQNAYQRESATEQRYKYNGKELQPEFGLNWHDYQARMYDASIGRWNAIDPHADSYEITNPYNYAFNNPLLFVDPTGKDNIIYLILAGDFDQNTAQKIADLANTFLEKLGLNTRVEIFDPSKNGEFDTRNLDETDNWAVIGTDREEIVRVADRINPDFISGHLESGRNPWSAANNPETSNNNRHGDGRGILIDHANSLGKRVPGLSDKEGSGLAIVHGAGHSSETIINTQSDNGEFGHTNDGIMQGGNDLLDNLKSKGLDDVLDRSNNKTFIIGMMERYGTRQANSNYSKQRDVNRRKSKIRHY</sequence>
<feature type="region of interest" description="Disordered" evidence="1">
    <location>
        <begin position="1434"/>
        <end position="1455"/>
    </location>
</feature>
<dbReference type="Pfam" id="PF20041">
    <property type="entry name" value="DUF6443"/>
    <property type="match status" value="1"/>
</dbReference>
<accession>A0ABT8LF26</accession>
<dbReference type="NCBIfam" id="TIGR03696">
    <property type="entry name" value="Rhs_assc_core"/>
    <property type="match status" value="1"/>
</dbReference>
<evidence type="ECO:0000313" key="4">
    <source>
        <dbReference type="Proteomes" id="UP001172083"/>
    </source>
</evidence>
<dbReference type="InterPro" id="IPR045619">
    <property type="entry name" value="DUF6443"/>
</dbReference>
<feature type="domain" description="DUF6443" evidence="2">
    <location>
        <begin position="99"/>
        <end position="242"/>
    </location>
</feature>
<evidence type="ECO:0000259" key="2">
    <source>
        <dbReference type="Pfam" id="PF20041"/>
    </source>
</evidence>
<organism evidence="3 4">
    <name type="scientific">Agaribacillus aureus</name>
    <dbReference type="NCBI Taxonomy" id="3051825"/>
    <lineage>
        <taxon>Bacteria</taxon>
        <taxon>Pseudomonadati</taxon>
        <taxon>Bacteroidota</taxon>
        <taxon>Cytophagia</taxon>
        <taxon>Cytophagales</taxon>
        <taxon>Splendidivirgaceae</taxon>
        <taxon>Agaribacillus</taxon>
    </lineage>
</organism>
<dbReference type="Proteomes" id="UP001172083">
    <property type="component" value="Unassembled WGS sequence"/>
</dbReference>